<dbReference type="KEGG" id="poz:I0K15_08355"/>
<dbReference type="Gene3D" id="1.10.260.40">
    <property type="entry name" value="lambda repressor-like DNA-binding domains"/>
    <property type="match status" value="1"/>
</dbReference>
<dbReference type="AlphaFoldDB" id="A0A7S9LUY2"/>
<dbReference type="RefSeq" id="WP_196104986.1">
    <property type="nucleotide sequence ID" value="NZ_CP064942.1"/>
</dbReference>
<dbReference type="Pfam" id="PF13560">
    <property type="entry name" value="HTH_31"/>
    <property type="match status" value="1"/>
</dbReference>
<dbReference type="InterPro" id="IPR010982">
    <property type="entry name" value="Lambda_DNA-bd_dom_sf"/>
</dbReference>
<dbReference type="PANTHER" id="PTHR35010:SF4">
    <property type="entry name" value="BLL5781 PROTEIN"/>
    <property type="match status" value="1"/>
</dbReference>
<proteinExistence type="predicted"/>
<evidence type="ECO:0000259" key="1">
    <source>
        <dbReference type="PROSITE" id="PS50943"/>
    </source>
</evidence>
<dbReference type="PANTHER" id="PTHR35010">
    <property type="entry name" value="BLL4672 PROTEIN-RELATED"/>
    <property type="match status" value="1"/>
</dbReference>
<accession>A0A7S9LUY2</accession>
<feature type="domain" description="HTH cro/C1-type" evidence="1">
    <location>
        <begin position="14"/>
        <end position="68"/>
    </location>
</feature>
<name>A0A7S9LUY2_9RHOB</name>
<protein>
    <submittedName>
        <fullName evidence="2">Helix-turn-helix domain-containing protein</fullName>
    </submittedName>
</protein>
<dbReference type="SMART" id="SM00530">
    <property type="entry name" value="HTH_XRE"/>
    <property type="match status" value="1"/>
</dbReference>
<evidence type="ECO:0000313" key="3">
    <source>
        <dbReference type="Proteomes" id="UP000594800"/>
    </source>
</evidence>
<dbReference type="GO" id="GO:0003677">
    <property type="term" value="F:DNA binding"/>
    <property type="evidence" value="ECO:0007669"/>
    <property type="project" value="InterPro"/>
</dbReference>
<keyword evidence="3" id="KW-1185">Reference proteome</keyword>
<evidence type="ECO:0000313" key="2">
    <source>
        <dbReference type="EMBL" id="QPH55724.1"/>
    </source>
</evidence>
<dbReference type="InterPro" id="IPR001387">
    <property type="entry name" value="Cro/C1-type_HTH"/>
</dbReference>
<dbReference type="Gene3D" id="3.30.450.180">
    <property type="match status" value="1"/>
</dbReference>
<dbReference type="EMBL" id="CP064942">
    <property type="protein sequence ID" value="QPH55724.1"/>
    <property type="molecule type" value="Genomic_DNA"/>
</dbReference>
<organism evidence="2 3">
    <name type="scientific">Pontivivens ytuae</name>
    <dbReference type="NCBI Taxonomy" id="2789856"/>
    <lineage>
        <taxon>Bacteria</taxon>
        <taxon>Pseudomonadati</taxon>
        <taxon>Pseudomonadota</taxon>
        <taxon>Alphaproteobacteria</taxon>
        <taxon>Rhodobacterales</taxon>
        <taxon>Paracoccaceae</taxon>
        <taxon>Pontivivens</taxon>
    </lineage>
</organism>
<dbReference type="Proteomes" id="UP000594800">
    <property type="component" value="Chromosome"/>
</dbReference>
<dbReference type="PROSITE" id="PS50943">
    <property type="entry name" value="HTH_CROC1"/>
    <property type="match status" value="1"/>
</dbReference>
<dbReference type="SUPFAM" id="SSF47413">
    <property type="entry name" value="lambda repressor-like DNA-binding domains"/>
    <property type="match status" value="1"/>
</dbReference>
<dbReference type="CDD" id="cd00093">
    <property type="entry name" value="HTH_XRE"/>
    <property type="match status" value="1"/>
</dbReference>
<dbReference type="InterPro" id="IPR041413">
    <property type="entry name" value="MLTR_LBD"/>
</dbReference>
<dbReference type="Pfam" id="PF17765">
    <property type="entry name" value="MLTR_LBD"/>
    <property type="match status" value="1"/>
</dbReference>
<sequence>MNTVSAPSEFGDLLRSWRHERRLSQGALANAIETPSRHVSFLETGRAQPSREMVTRLSTALQVPLRDRNLLLRAAGFADLYAEATLSDAEADMLRNAVLRMMTAHDPCPAFVIDRFWEVHDANASGRRLLGRIAEAFPFDPPHVTANMLDMTFSPDGIRPYIRNWTDYARQAIQRLHREALSPDDLRGALDRIAAYPELPKDWWALDVRYAHDPVFPIEMEADGRRLNFFSVIAAIATPTGALAQELRVETLFPADDATEAALKAAISGTA</sequence>
<reference evidence="2 3" key="1">
    <citation type="submission" date="2020-11" db="EMBL/GenBank/DDBJ databases">
        <title>Description of Pontivivens ytuae sp. nov. isolated from deep sea sediment of Mariana Trench.</title>
        <authorList>
            <person name="Wang Z."/>
            <person name="Sun Q.-L."/>
            <person name="Xu X.-D."/>
            <person name="Tang Y.-Z."/>
            <person name="Zhang J."/>
        </authorList>
    </citation>
    <scope>NUCLEOTIDE SEQUENCE [LARGE SCALE GENOMIC DNA]</scope>
    <source>
        <strain evidence="2 3">MT2928</strain>
    </source>
</reference>
<gene>
    <name evidence="2" type="ORF">I0K15_08355</name>
</gene>